<evidence type="ECO:0000256" key="2">
    <source>
        <dbReference type="ARBA" id="ARBA00023242"/>
    </source>
</evidence>
<dbReference type="PROSITE" id="PS51319">
    <property type="entry name" value="TFIIS_N"/>
    <property type="match status" value="1"/>
</dbReference>
<feature type="region of interest" description="Disordered" evidence="5">
    <location>
        <begin position="70"/>
        <end position="118"/>
    </location>
</feature>
<dbReference type="SMART" id="SM00509">
    <property type="entry name" value="TFS2N"/>
    <property type="match status" value="1"/>
</dbReference>
<dbReference type="InterPro" id="IPR017923">
    <property type="entry name" value="TFIIS_N"/>
</dbReference>
<dbReference type="AlphaFoldDB" id="A0AAD3SCB4"/>
<accession>A0AAD3SCB4</accession>
<evidence type="ECO:0000256" key="1">
    <source>
        <dbReference type="ARBA" id="ARBA00004123"/>
    </source>
</evidence>
<gene>
    <name evidence="7" type="ORF">Nepgr_009950</name>
</gene>
<keyword evidence="2 3" id="KW-0539">Nucleus</keyword>
<name>A0AAD3SCB4_NEPGR</name>
<organism evidence="7 8">
    <name type="scientific">Nepenthes gracilis</name>
    <name type="common">Slender pitcher plant</name>
    <dbReference type="NCBI Taxonomy" id="150966"/>
    <lineage>
        <taxon>Eukaryota</taxon>
        <taxon>Viridiplantae</taxon>
        <taxon>Streptophyta</taxon>
        <taxon>Embryophyta</taxon>
        <taxon>Tracheophyta</taxon>
        <taxon>Spermatophyta</taxon>
        <taxon>Magnoliopsida</taxon>
        <taxon>eudicotyledons</taxon>
        <taxon>Gunneridae</taxon>
        <taxon>Pentapetalae</taxon>
        <taxon>Caryophyllales</taxon>
        <taxon>Nepenthaceae</taxon>
        <taxon>Nepenthes</taxon>
    </lineage>
</organism>
<keyword evidence="4" id="KW-0175">Coiled coil</keyword>
<evidence type="ECO:0000256" key="4">
    <source>
        <dbReference type="SAM" id="Coils"/>
    </source>
</evidence>
<feature type="compositionally biased region" description="Acidic residues" evidence="5">
    <location>
        <begin position="85"/>
        <end position="94"/>
    </location>
</feature>
<dbReference type="Pfam" id="PF08711">
    <property type="entry name" value="Med26"/>
    <property type="match status" value="1"/>
</dbReference>
<comment type="caution">
    <text evidence="7">The sequence shown here is derived from an EMBL/GenBank/DDBJ whole genome shotgun (WGS) entry which is preliminary data.</text>
</comment>
<dbReference type="Gene3D" id="1.20.930.10">
    <property type="entry name" value="Conserved domain common to transcription factors TFIIS, elongin A, CRSP70"/>
    <property type="match status" value="1"/>
</dbReference>
<dbReference type="Proteomes" id="UP001279734">
    <property type="component" value="Unassembled WGS sequence"/>
</dbReference>
<dbReference type="InterPro" id="IPR003617">
    <property type="entry name" value="TFIIS/CRSP70_N_sub"/>
</dbReference>
<evidence type="ECO:0000259" key="6">
    <source>
        <dbReference type="PROSITE" id="PS51319"/>
    </source>
</evidence>
<dbReference type="EMBL" id="BSYO01000008">
    <property type="protein sequence ID" value="GMH08110.1"/>
    <property type="molecule type" value="Genomic_DNA"/>
</dbReference>
<dbReference type="InterPro" id="IPR035441">
    <property type="entry name" value="TFIIS/LEDGF_dom_sf"/>
</dbReference>
<feature type="region of interest" description="Disordered" evidence="5">
    <location>
        <begin position="264"/>
        <end position="305"/>
    </location>
</feature>
<sequence>MATKSGALDYWREYFRTAKSDIFYVIEHAIIVAASDCPQKFKLRRGRIAELLFSCKLSRFIRSDPVELREPEGDDIENERFKDEFDGDGCEFDTDGSKESKASSGRDDQANANQASNYSYGEAEALTDEIDEENQIVGEVLRIKQILQNFEAESDSVLFDSLRRLQLMALNVDILRATEIGKVVNGLRRHGSQQIHRLAREIIKGWKAIVDEWVKATEEIAVLAEGTPDSLNPSFVDDGGLPSPPLDEGAFFVTQSIELAHFFDGMDDDGNPRNGGEFNKNNEGRRKKPPVVKKDDVPKPKQQLPISGTVHAKDNKVQQMKKPGAIPKPRPTANTESGVGTPVKLHGDGVVANVLKKSDKPTIQKRPAPQAEVRCPDENAVRLKLEASKRKLQERYQQAENAKKQRTIRVMELHDIPKLGLGHKNSLGKFSNHYRQWANGRR</sequence>
<feature type="compositionally biased region" description="Basic and acidic residues" evidence="5">
    <location>
        <begin position="95"/>
        <end position="109"/>
    </location>
</feature>
<proteinExistence type="predicted"/>
<dbReference type="CDD" id="cd00183">
    <property type="entry name" value="TFIIS_I"/>
    <property type="match status" value="1"/>
</dbReference>
<reference evidence="7" key="1">
    <citation type="submission" date="2023-05" db="EMBL/GenBank/DDBJ databases">
        <title>Nepenthes gracilis genome sequencing.</title>
        <authorList>
            <person name="Fukushima K."/>
        </authorList>
    </citation>
    <scope>NUCLEOTIDE SEQUENCE</scope>
    <source>
        <strain evidence="7">SING2019-196</strain>
    </source>
</reference>
<evidence type="ECO:0000256" key="3">
    <source>
        <dbReference type="PROSITE-ProRule" id="PRU00649"/>
    </source>
</evidence>
<dbReference type="SUPFAM" id="SSF47676">
    <property type="entry name" value="Conserved domain common to transcription factors TFIIS, elongin A, CRSP70"/>
    <property type="match status" value="1"/>
</dbReference>
<dbReference type="PANTHER" id="PTHR46554:SF2">
    <property type="entry name" value="TFIIS N-TERMINAL DOMAIN-CONTAINING PROTEIN"/>
    <property type="match status" value="1"/>
</dbReference>
<evidence type="ECO:0000313" key="8">
    <source>
        <dbReference type="Proteomes" id="UP001279734"/>
    </source>
</evidence>
<feature type="coiled-coil region" evidence="4">
    <location>
        <begin position="382"/>
        <end position="409"/>
    </location>
</feature>
<dbReference type="GO" id="GO:0005634">
    <property type="term" value="C:nucleus"/>
    <property type="evidence" value="ECO:0007669"/>
    <property type="project" value="UniProtKB-SubCell"/>
</dbReference>
<evidence type="ECO:0000256" key="5">
    <source>
        <dbReference type="SAM" id="MobiDB-lite"/>
    </source>
</evidence>
<comment type="subcellular location">
    <subcellularLocation>
        <location evidence="1 3">Nucleus</location>
    </subcellularLocation>
</comment>
<dbReference type="PANTHER" id="PTHR46554">
    <property type="entry name" value="MEDIATOR OF RNA POLYMERASE II TRANSCRIPTION SUBUNIT 26A-RELATED"/>
    <property type="match status" value="1"/>
</dbReference>
<protein>
    <recommendedName>
        <fullName evidence="6">TFIIS N-terminal domain-containing protein</fullName>
    </recommendedName>
</protein>
<feature type="domain" description="TFIIS N-terminal" evidence="6">
    <location>
        <begin position="138"/>
        <end position="213"/>
    </location>
</feature>
<feature type="region of interest" description="Disordered" evidence="5">
    <location>
        <begin position="319"/>
        <end position="344"/>
    </location>
</feature>
<keyword evidence="8" id="KW-1185">Reference proteome</keyword>
<evidence type="ECO:0000313" key="7">
    <source>
        <dbReference type="EMBL" id="GMH08110.1"/>
    </source>
</evidence>